<organism evidence="6">
    <name type="scientific">Soboliphyme baturini</name>
    <dbReference type="NCBI Taxonomy" id="241478"/>
    <lineage>
        <taxon>Eukaryota</taxon>
        <taxon>Metazoa</taxon>
        <taxon>Ecdysozoa</taxon>
        <taxon>Nematoda</taxon>
        <taxon>Enoplea</taxon>
        <taxon>Dorylaimia</taxon>
        <taxon>Dioctophymatida</taxon>
        <taxon>Dioctophymatoidea</taxon>
        <taxon>Soboliphymatidae</taxon>
        <taxon>Soboliphyme</taxon>
    </lineage>
</organism>
<dbReference type="OrthoDB" id="10254444at2759"/>
<dbReference type="PANTHER" id="PTHR46066:SF2">
    <property type="entry name" value="CHITINASE DOMAIN-CONTAINING PROTEIN 1"/>
    <property type="match status" value="1"/>
</dbReference>
<sequence length="239" mass="27858">MSQWNNHGYDIAKSLAHKFDLISPVWFQVVSSPNGCQINGVHDLDQGWISDIRRNNSLIKIVPRFVFEKWDFSNFRILLSDENFQNRCITSVLDFMQRNRFDGAVIEGIFQIHWMLFGETTKSVLMMLWNIAEQLKSRHMLSVLVVPASLNEYNVVSQYFTPQHYRQLVPYFDYFSVMLYDFPSPKVTPVAPLYWVKASVELLINEMPNSTKKILMGLNFYGYDYDLSRGDFVAVVGAR</sequence>
<dbReference type="SUPFAM" id="SSF51445">
    <property type="entry name" value="(Trans)glycosidases"/>
    <property type="match status" value="1"/>
</dbReference>
<evidence type="ECO:0000256" key="1">
    <source>
        <dbReference type="ARBA" id="ARBA00009336"/>
    </source>
</evidence>
<name>A0A183IY72_9BILA</name>
<dbReference type="InterPro" id="IPR017853">
    <property type="entry name" value="GH"/>
</dbReference>
<dbReference type="GO" id="GO:0005975">
    <property type="term" value="P:carbohydrate metabolic process"/>
    <property type="evidence" value="ECO:0007669"/>
    <property type="project" value="InterPro"/>
</dbReference>
<reference evidence="6" key="1">
    <citation type="submission" date="2016-06" db="UniProtKB">
        <authorList>
            <consortium name="WormBaseParasite"/>
        </authorList>
    </citation>
    <scope>IDENTIFICATION</scope>
</reference>
<accession>A0A183IY72</accession>
<gene>
    <name evidence="4" type="ORF">SBAD_LOCUS8570</name>
</gene>
<keyword evidence="5" id="KW-1185">Reference proteome</keyword>
<dbReference type="PANTHER" id="PTHR46066">
    <property type="entry name" value="CHITINASE DOMAIN-CONTAINING PROTEIN 1 FAMILY MEMBER"/>
    <property type="match status" value="1"/>
</dbReference>
<dbReference type="EMBL" id="UZAM01011742">
    <property type="protein sequence ID" value="VDP17982.1"/>
    <property type="molecule type" value="Genomic_DNA"/>
</dbReference>
<evidence type="ECO:0000313" key="5">
    <source>
        <dbReference type="Proteomes" id="UP000270296"/>
    </source>
</evidence>
<dbReference type="Pfam" id="PF00704">
    <property type="entry name" value="Glyco_hydro_18"/>
    <property type="match status" value="1"/>
</dbReference>
<evidence type="ECO:0000313" key="4">
    <source>
        <dbReference type="EMBL" id="VDP17982.1"/>
    </source>
</evidence>
<evidence type="ECO:0000259" key="3">
    <source>
        <dbReference type="PROSITE" id="PS51910"/>
    </source>
</evidence>
<dbReference type="GO" id="GO:0012505">
    <property type="term" value="C:endomembrane system"/>
    <property type="evidence" value="ECO:0007669"/>
    <property type="project" value="TreeGrafter"/>
</dbReference>
<evidence type="ECO:0000256" key="2">
    <source>
        <dbReference type="ARBA" id="ARBA00040976"/>
    </source>
</evidence>
<dbReference type="InterPro" id="IPR001223">
    <property type="entry name" value="Glyco_hydro18_cat"/>
</dbReference>
<reference evidence="4 5" key="2">
    <citation type="submission" date="2018-11" db="EMBL/GenBank/DDBJ databases">
        <authorList>
            <consortium name="Pathogen Informatics"/>
        </authorList>
    </citation>
    <scope>NUCLEOTIDE SEQUENCE [LARGE SCALE GENOMIC DNA]</scope>
</reference>
<dbReference type="Gene3D" id="3.20.20.80">
    <property type="entry name" value="Glycosidases"/>
    <property type="match status" value="1"/>
</dbReference>
<feature type="domain" description="GH18" evidence="3">
    <location>
        <begin position="1"/>
        <end position="239"/>
    </location>
</feature>
<dbReference type="PROSITE" id="PS51910">
    <property type="entry name" value="GH18_2"/>
    <property type="match status" value="1"/>
</dbReference>
<evidence type="ECO:0000313" key="6">
    <source>
        <dbReference type="WBParaSite" id="SBAD_0000888101-mRNA-1"/>
    </source>
</evidence>
<dbReference type="WBParaSite" id="SBAD_0000888101-mRNA-1">
    <property type="protein sequence ID" value="SBAD_0000888101-mRNA-1"/>
    <property type="gene ID" value="SBAD_0000888101"/>
</dbReference>
<comment type="similarity">
    <text evidence="1">Belongs to the glycosyl hydrolase 18 family.</text>
</comment>
<protein>
    <recommendedName>
        <fullName evidence="2">Chitinase domain-containing protein 1</fullName>
    </recommendedName>
</protein>
<dbReference type="AlphaFoldDB" id="A0A183IY72"/>
<dbReference type="Proteomes" id="UP000270296">
    <property type="component" value="Unassembled WGS sequence"/>
</dbReference>
<proteinExistence type="inferred from homology"/>
<dbReference type="GO" id="GO:0070492">
    <property type="term" value="F:oligosaccharide binding"/>
    <property type="evidence" value="ECO:0007669"/>
    <property type="project" value="TreeGrafter"/>
</dbReference>